<organism evidence="2 3">
    <name type="scientific">Nocardia thailandica</name>
    <dbReference type="NCBI Taxonomy" id="257275"/>
    <lineage>
        <taxon>Bacteria</taxon>
        <taxon>Bacillati</taxon>
        <taxon>Actinomycetota</taxon>
        <taxon>Actinomycetes</taxon>
        <taxon>Mycobacteriales</taxon>
        <taxon>Nocardiaceae</taxon>
        <taxon>Nocardia</taxon>
    </lineage>
</organism>
<dbReference type="SUPFAM" id="SSF54427">
    <property type="entry name" value="NTF2-like"/>
    <property type="match status" value="1"/>
</dbReference>
<dbReference type="RefSeq" id="WP_387699087.1">
    <property type="nucleotide sequence ID" value="NZ_JBIAMX010000002.1"/>
</dbReference>
<protein>
    <submittedName>
        <fullName evidence="2">Nuclear transport factor 2 family protein</fullName>
    </submittedName>
</protein>
<evidence type="ECO:0000313" key="2">
    <source>
        <dbReference type="EMBL" id="MFF0542072.1"/>
    </source>
</evidence>
<dbReference type="InterPro" id="IPR032710">
    <property type="entry name" value="NTF2-like_dom_sf"/>
</dbReference>
<dbReference type="EMBL" id="JBIAMX010000002">
    <property type="protein sequence ID" value="MFF0542072.1"/>
    <property type="molecule type" value="Genomic_DNA"/>
</dbReference>
<sequence>MTSSSRYETDDRAQISGLVIRYYSAVDEKRVDRALIDTTFTEEGRWVGPTGTARVGRDLIAEQQAEAVSMFRATHHVTSDYLVDVEGDTARLRANLTAMHLWGAGTTDPAALESHFLAGGVFDGTAVRTDAGWRLSELRLRIVWRTGALPIHVDPEAL</sequence>
<gene>
    <name evidence="2" type="ORF">ACFYTF_04475</name>
</gene>
<name>A0ABW6PI52_9NOCA</name>
<feature type="domain" description="SnoaL-like" evidence="1">
    <location>
        <begin position="8"/>
        <end position="139"/>
    </location>
</feature>
<keyword evidence="3" id="KW-1185">Reference proteome</keyword>
<dbReference type="Pfam" id="PF13577">
    <property type="entry name" value="SnoaL_4"/>
    <property type="match status" value="1"/>
</dbReference>
<proteinExistence type="predicted"/>
<dbReference type="Gene3D" id="3.10.450.50">
    <property type="match status" value="1"/>
</dbReference>
<accession>A0ABW6PI52</accession>
<evidence type="ECO:0000259" key="1">
    <source>
        <dbReference type="Pfam" id="PF13577"/>
    </source>
</evidence>
<dbReference type="InterPro" id="IPR037401">
    <property type="entry name" value="SnoaL-like"/>
</dbReference>
<dbReference type="Proteomes" id="UP001601444">
    <property type="component" value="Unassembled WGS sequence"/>
</dbReference>
<evidence type="ECO:0000313" key="3">
    <source>
        <dbReference type="Proteomes" id="UP001601444"/>
    </source>
</evidence>
<reference evidence="2 3" key="1">
    <citation type="submission" date="2024-10" db="EMBL/GenBank/DDBJ databases">
        <title>The Natural Products Discovery Center: Release of the First 8490 Sequenced Strains for Exploring Actinobacteria Biosynthetic Diversity.</title>
        <authorList>
            <person name="Kalkreuter E."/>
            <person name="Kautsar S.A."/>
            <person name="Yang D."/>
            <person name="Bader C.D."/>
            <person name="Teijaro C.N."/>
            <person name="Fluegel L."/>
            <person name="Davis C.M."/>
            <person name="Simpson J.R."/>
            <person name="Lauterbach L."/>
            <person name="Steele A.D."/>
            <person name="Gui C."/>
            <person name="Meng S."/>
            <person name="Li G."/>
            <person name="Viehrig K."/>
            <person name="Ye F."/>
            <person name="Su P."/>
            <person name="Kiefer A.F."/>
            <person name="Nichols A."/>
            <person name="Cepeda A.J."/>
            <person name="Yan W."/>
            <person name="Fan B."/>
            <person name="Jiang Y."/>
            <person name="Adhikari A."/>
            <person name="Zheng C.-J."/>
            <person name="Schuster L."/>
            <person name="Cowan T.M."/>
            <person name="Smanski M.J."/>
            <person name="Chevrette M.G."/>
            <person name="De Carvalho L.P.S."/>
            <person name="Shen B."/>
        </authorList>
    </citation>
    <scope>NUCLEOTIDE SEQUENCE [LARGE SCALE GENOMIC DNA]</scope>
    <source>
        <strain evidence="2 3">NPDC004045</strain>
    </source>
</reference>
<comment type="caution">
    <text evidence="2">The sequence shown here is derived from an EMBL/GenBank/DDBJ whole genome shotgun (WGS) entry which is preliminary data.</text>
</comment>